<dbReference type="Proteomes" id="UP000270112">
    <property type="component" value="Unassembled WGS sequence"/>
</dbReference>
<dbReference type="OrthoDB" id="9795306at2"/>
<dbReference type="RefSeq" id="WP_114546614.1">
    <property type="nucleotide sequence ID" value="NZ_PPTT01000016.1"/>
</dbReference>
<dbReference type="Proteomes" id="UP000253817">
    <property type="component" value="Unassembled WGS sequence"/>
</dbReference>
<dbReference type="CDD" id="cd06588">
    <property type="entry name" value="PhnB_like"/>
    <property type="match status" value="1"/>
</dbReference>
<reference evidence="2 4" key="1">
    <citation type="journal article" date="2018" name="Elife">
        <title>Discovery and characterization of a prevalent human gut bacterial enzyme sufficient for the inactivation of a family of plant toxins.</title>
        <authorList>
            <person name="Koppel N."/>
            <person name="Bisanz J.E."/>
            <person name="Pandelia M.E."/>
            <person name="Turnbaugh P.J."/>
            <person name="Balskus E.P."/>
        </authorList>
    </citation>
    <scope>NUCLEOTIDE SEQUENCE [LARGE SCALE GENOMIC DNA]</scope>
    <source>
        <strain evidence="2 4">DSM 16107</strain>
    </source>
</reference>
<evidence type="ECO:0000313" key="3">
    <source>
        <dbReference type="EMBL" id="RNM41231.1"/>
    </source>
</evidence>
<dbReference type="Gene3D" id="3.10.180.10">
    <property type="entry name" value="2,3-Dihydroxybiphenyl 1,2-Dioxygenase, domain 1"/>
    <property type="match status" value="1"/>
</dbReference>
<accession>A0A3N0IW60</accession>
<comment type="caution">
    <text evidence="3">The sequence shown here is derived from an EMBL/GenBank/DDBJ whole genome shotgun (WGS) entry which is preliminary data.</text>
</comment>
<proteinExistence type="predicted"/>
<evidence type="ECO:0000259" key="1">
    <source>
        <dbReference type="Pfam" id="PF06983"/>
    </source>
</evidence>
<dbReference type="AlphaFoldDB" id="A0A3N0IW60"/>
<name>A0A3N0IW60_9ACTN</name>
<feature type="domain" description="PhnB-like" evidence="1">
    <location>
        <begin position="6"/>
        <end position="133"/>
    </location>
</feature>
<dbReference type="PANTHER" id="PTHR33990">
    <property type="entry name" value="PROTEIN YJDN-RELATED"/>
    <property type="match status" value="1"/>
</dbReference>
<dbReference type="InterPro" id="IPR029068">
    <property type="entry name" value="Glyas_Bleomycin-R_OHBP_Dase"/>
</dbReference>
<sequence>MGFSLFINFDGDCRQAVDFYAHVFDSEVQGLMTFAQVPDGPEQPANEADRDRIMYSAVPIGGVTLMFSDVPSGMPLVKGTNISPVVTSTDKDEMRRRFAALSEGGTVVMTLQETFWSELFGMVTDRFGVTWQLSHESGKTF</sequence>
<evidence type="ECO:0000313" key="2">
    <source>
        <dbReference type="EMBL" id="RDB68391.1"/>
    </source>
</evidence>
<dbReference type="SUPFAM" id="SSF54593">
    <property type="entry name" value="Glyoxalase/Bleomycin resistance protein/Dihydroxybiphenyl dioxygenase"/>
    <property type="match status" value="1"/>
</dbReference>
<reference evidence="3" key="3">
    <citation type="journal article" date="2019" name="Microbiol. Resour. Announc.">
        <title>Draft Genome Sequences of Type Strains of Gordonibacter faecihominis, Paraeggerthella hongkongensis, Parvibacter caecicola,Slackia equolifaciens, Slackia faecicanis, and Slackia isoflavoniconvertens.</title>
        <authorList>
            <person name="Danylec N."/>
            <person name="Stoll D.A."/>
            <person name="Dotsch A."/>
            <person name="Huch M."/>
        </authorList>
    </citation>
    <scope>NUCLEOTIDE SEQUENCE</scope>
    <source>
        <strain evidence="3">DSM 16107</strain>
    </source>
</reference>
<organism evidence="3 5">
    <name type="scientific">Eggerthella sinensis</name>
    <dbReference type="NCBI Taxonomy" id="242230"/>
    <lineage>
        <taxon>Bacteria</taxon>
        <taxon>Bacillati</taxon>
        <taxon>Actinomycetota</taxon>
        <taxon>Coriobacteriia</taxon>
        <taxon>Eggerthellales</taxon>
        <taxon>Eggerthellaceae</taxon>
        <taxon>Eggerthella</taxon>
    </lineage>
</organism>
<protein>
    <recommendedName>
        <fullName evidence="1">PhnB-like domain-containing protein</fullName>
    </recommendedName>
</protein>
<evidence type="ECO:0000313" key="4">
    <source>
        <dbReference type="Proteomes" id="UP000253817"/>
    </source>
</evidence>
<gene>
    <name evidence="2" type="ORF">C1876_10170</name>
    <name evidence="3" type="ORF">DMP09_10695</name>
</gene>
<dbReference type="EMBL" id="QICC01000044">
    <property type="protein sequence ID" value="RNM41231.1"/>
    <property type="molecule type" value="Genomic_DNA"/>
</dbReference>
<evidence type="ECO:0000313" key="5">
    <source>
        <dbReference type="Proteomes" id="UP000270112"/>
    </source>
</evidence>
<keyword evidence="4" id="KW-1185">Reference proteome</keyword>
<dbReference type="InterPro" id="IPR028973">
    <property type="entry name" value="PhnB-like"/>
</dbReference>
<reference evidence="5" key="2">
    <citation type="submission" date="2018-05" db="EMBL/GenBank/DDBJ databases">
        <title>Genome Sequencing of selected type strains of the family Eggerthellaceae.</title>
        <authorList>
            <person name="Danylec N."/>
            <person name="Stoll D.A."/>
            <person name="Doetsch A."/>
            <person name="Huch M."/>
        </authorList>
    </citation>
    <scope>NUCLEOTIDE SEQUENCE [LARGE SCALE GENOMIC DNA]</scope>
    <source>
        <strain evidence="5">DSM 16107</strain>
    </source>
</reference>
<dbReference type="Pfam" id="PF06983">
    <property type="entry name" value="3-dmu-9_3-mt"/>
    <property type="match status" value="1"/>
</dbReference>
<dbReference type="PANTHER" id="PTHR33990:SF1">
    <property type="entry name" value="PROTEIN YJDN"/>
    <property type="match status" value="1"/>
</dbReference>
<dbReference type="EMBL" id="PPTT01000016">
    <property type="protein sequence ID" value="RDB68391.1"/>
    <property type="molecule type" value="Genomic_DNA"/>
</dbReference>